<dbReference type="EC" id="1.4.1.13" evidence="5"/>
<evidence type="ECO:0000256" key="1">
    <source>
        <dbReference type="ARBA" id="ARBA00001917"/>
    </source>
</evidence>
<keyword evidence="6" id="KW-0028">Amino-acid biosynthesis</keyword>
<evidence type="ECO:0000256" key="7">
    <source>
        <dbReference type="ARBA" id="ARBA00022630"/>
    </source>
</evidence>
<dbReference type="Gene3D" id="3.60.20.10">
    <property type="entry name" value="Glutamine Phosphoribosylpyrophosphate, subunit 1, domain 1"/>
    <property type="match status" value="1"/>
</dbReference>
<feature type="compositionally biased region" description="Low complexity" evidence="21">
    <location>
        <begin position="474"/>
        <end position="491"/>
    </location>
</feature>
<feature type="domain" description="Glutamine amidotransferase type-2" evidence="22">
    <location>
        <begin position="25"/>
        <end position="425"/>
    </location>
</feature>
<feature type="region of interest" description="Disordered" evidence="21">
    <location>
        <begin position="462"/>
        <end position="491"/>
    </location>
</feature>
<evidence type="ECO:0000256" key="9">
    <source>
        <dbReference type="ARBA" id="ARBA00022723"/>
    </source>
</evidence>
<dbReference type="GO" id="GO:0004355">
    <property type="term" value="F:glutamate synthase (NADPH) activity"/>
    <property type="evidence" value="ECO:0007669"/>
    <property type="project" value="UniProtKB-EC"/>
</dbReference>
<dbReference type="SUPFAM" id="SSF56235">
    <property type="entry name" value="N-terminal nucleophile aminohydrolases (Ntn hydrolases)"/>
    <property type="match status" value="1"/>
</dbReference>
<keyword evidence="15" id="KW-0314">Glutamate biosynthesis</keyword>
<dbReference type="InterPro" id="IPR006982">
    <property type="entry name" value="Glu_synth_centr_N"/>
</dbReference>
<keyword evidence="9" id="KW-0479">Metal-binding</keyword>
<name>A0A916WFC8_9BURK</name>
<keyword evidence="8" id="KW-0288">FMN</keyword>
<keyword evidence="11" id="KW-0315">Glutamine amidotransferase</keyword>
<dbReference type="InterPro" id="IPR013785">
    <property type="entry name" value="Aldolase_TIM"/>
</dbReference>
<dbReference type="PANTHER" id="PTHR11938">
    <property type="entry name" value="FAD NADPH DEHYDROGENASE/OXIDOREDUCTASE"/>
    <property type="match status" value="1"/>
</dbReference>
<evidence type="ECO:0000256" key="13">
    <source>
        <dbReference type="ARBA" id="ARBA00023004"/>
    </source>
</evidence>
<comment type="cofactor">
    <cofactor evidence="3">
        <name>FAD</name>
        <dbReference type="ChEBI" id="CHEBI:57692"/>
    </cofactor>
</comment>
<evidence type="ECO:0000256" key="20">
    <source>
        <dbReference type="ARBA" id="ARBA00079921"/>
    </source>
</evidence>
<evidence type="ECO:0000256" key="11">
    <source>
        <dbReference type="ARBA" id="ARBA00022962"/>
    </source>
</evidence>
<evidence type="ECO:0000256" key="4">
    <source>
        <dbReference type="ARBA" id="ARBA00009716"/>
    </source>
</evidence>
<evidence type="ECO:0000256" key="2">
    <source>
        <dbReference type="ARBA" id="ARBA00001927"/>
    </source>
</evidence>
<dbReference type="SUPFAM" id="SSF51395">
    <property type="entry name" value="FMN-linked oxidoreductases"/>
    <property type="match status" value="1"/>
</dbReference>
<keyword evidence="13" id="KW-0408">Iron</keyword>
<keyword evidence="14" id="KW-0411">Iron-sulfur</keyword>
<evidence type="ECO:0000256" key="16">
    <source>
        <dbReference type="ARBA" id="ARBA00023291"/>
    </source>
</evidence>
<dbReference type="FunFam" id="3.20.20.70:FF:000031">
    <property type="entry name" value="Glutamate synthase 1 [NADH]"/>
    <property type="match status" value="1"/>
</dbReference>
<dbReference type="InterPro" id="IPR002932">
    <property type="entry name" value="Glu_synthdom"/>
</dbReference>
<dbReference type="Gene3D" id="2.160.20.60">
    <property type="entry name" value="Glutamate synthase, alpha subunit, C-terminal domain"/>
    <property type="match status" value="1"/>
</dbReference>
<keyword evidence="24" id="KW-1185">Reference proteome</keyword>
<feature type="compositionally biased region" description="Polar residues" evidence="21">
    <location>
        <begin position="462"/>
        <end position="473"/>
    </location>
</feature>
<comment type="catalytic activity">
    <reaction evidence="18">
        <text>2 L-glutamate + NADP(+) = L-glutamine + 2-oxoglutarate + NADPH + H(+)</text>
        <dbReference type="Rhea" id="RHEA:15501"/>
        <dbReference type="ChEBI" id="CHEBI:15378"/>
        <dbReference type="ChEBI" id="CHEBI:16810"/>
        <dbReference type="ChEBI" id="CHEBI:29985"/>
        <dbReference type="ChEBI" id="CHEBI:57783"/>
        <dbReference type="ChEBI" id="CHEBI:58349"/>
        <dbReference type="ChEBI" id="CHEBI:58359"/>
        <dbReference type="EC" id="1.4.1.13"/>
    </reaction>
</comment>
<dbReference type="RefSeq" id="WP_188707445.1">
    <property type="nucleotide sequence ID" value="NZ_BMIG01000003.1"/>
</dbReference>
<comment type="cofactor">
    <cofactor evidence="1">
        <name>FMN</name>
        <dbReference type="ChEBI" id="CHEBI:58210"/>
    </cofactor>
</comment>
<dbReference type="FunFam" id="3.60.20.10:FF:000001">
    <property type="entry name" value="Glutamate synthase, large subunit"/>
    <property type="match status" value="1"/>
</dbReference>
<organism evidence="23 24">
    <name type="scientific">Polaromonas eurypsychrophila</name>
    <dbReference type="NCBI Taxonomy" id="1614635"/>
    <lineage>
        <taxon>Bacteria</taxon>
        <taxon>Pseudomonadati</taxon>
        <taxon>Pseudomonadota</taxon>
        <taxon>Betaproteobacteria</taxon>
        <taxon>Burkholderiales</taxon>
        <taxon>Comamonadaceae</taxon>
        <taxon>Polaromonas</taxon>
    </lineage>
</organism>
<evidence type="ECO:0000256" key="10">
    <source>
        <dbReference type="ARBA" id="ARBA00022827"/>
    </source>
</evidence>
<dbReference type="FunFam" id="3.20.20.70:FF:000053">
    <property type="entry name" value="Glutamate synthase large subunit"/>
    <property type="match status" value="1"/>
</dbReference>
<dbReference type="Gene3D" id="3.20.20.70">
    <property type="entry name" value="Aldolase class I"/>
    <property type="match status" value="2"/>
</dbReference>
<evidence type="ECO:0000256" key="6">
    <source>
        <dbReference type="ARBA" id="ARBA00022605"/>
    </source>
</evidence>
<accession>A0A916WFC8</accession>
<dbReference type="Proteomes" id="UP000620596">
    <property type="component" value="Unassembled WGS sequence"/>
</dbReference>
<comment type="cofactor">
    <cofactor evidence="2">
        <name>[3Fe-4S] cluster</name>
        <dbReference type="ChEBI" id="CHEBI:21137"/>
    </cofactor>
</comment>
<dbReference type="InterPro" id="IPR017932">
    <property type="entry name" value="GATase_2_dom"/>
</dbReference>
<dbReference type="CDD" id="cd02808">
    <property type="entry name" value="GltS_FMN"/>
    <property type="match status" value="1"/>
</dbReference>
<dbReference type="Pfam" id="PF01645">
    <property type="entry name" value="Glu_synthase"/>
    <property type="match status" value="1"/>
</dbReference>
<dbReference type="InterPro" id="IPR029055">
    <property type="entry name" value="Ntn_hydrolases_N"/>
</dbReference>
<evidence type="ECO:0000256" key="12">
    <source>
        <dbReference type="ARBA" id="ARBA00023002"/>
    </source>
</evidence>
<comment type="similarity">
    <text evidence="4">Belongs to the glutamate synthase family.</text>
</comment>
<evidence type="ECO:0000256" key="5">
    <source>
        <dbReference type="ARBA" id="ARBA00012079"/>
    </source>
</evidence>
<evidence type="ECO:0000256" key="21">
    <source>
        <dbReference type="SAM" id="MobiDB-lite"/>
    </source>
</evidence>
<evidence type="ECO:0000259" key="22">
    <source>
        <dbReference type="PROSITE" id="PS51278"/>
    </source>
</evidence>
<keyword evidence="12" id="KW-0560">Oxidoreductase</keyword>
<evidence type="ECO:0000256" key="8">
    <source>
        <dbReference type="ARBA" id="ARBA00022643"/>
    </source>
</evidence>
<evidence type="ECO:0000256" key="3">
    <source>
        <dbReference type="ARBA" id="ARBA00001974"/>
    </source>
</evidence>
<reference evidence="23" key="1">
    <citation type="journal article" date="2014" name="Int. J. Syst. Evol. Microbiol.">
        <title>Complete genome sequence of Corynebacterium casei LMG S-19264T (=DSM 44701T), isolated from a smear-ripened cheese.</title>
        <authorList>
            <consortium name="US DOE Joint Genome Institute (JGI-PGF)"/>
            <person name="Walter F."/>
            <person name="Albersmeier A."/>
            <person name="Kalinowski J."/>
            <person name="Ruckert C."/>
        </authorList>
    </citation>
    <scope>NUCLEOTIDE SEQUENCE</scope>
    <source>
        <strain evidence="23">CGMCC 1.15322</strain>
    </source>
</reference>
<dbReference type="InterPro" id="IPR050711">
    <property type="entry name" value="ET-N_metabolism_enzyme"/>
</dbReference>
<protein>
    <recommendedName>
        <fullName evidence="19">Glutamate synthase [NADPH] large chain</fullName>
        <ecNumber evidence="5">1.4.1.13</ecNumber>
    </recommendedName>
    <alternativeName>
        <fullName evidence="20">Glutamate synthase subunit alpha</fullName>
    </alternativeName>
</protein>
<dbReference type="Pfam" id="PF04898">
    <property type="entry name" value="Glu_syn_central"/>
    <property type="match status" value="1"/>
</dbReference>
<sequence>MTTAAEIRHFEENGLYSPAHEHDACGVGFVAHIKGHKSHAIVQQGLKILENLDHRGAVGADKLMGDGAGILIQLPDALYREEMAKQGVNLPPPGEYGVGMVFLPKEHASRLACEQALERAVRVEGQVLLGWRDVPVNRDMPMSPTVRKKEPILRQIFIGRGNDVIVQDALERKLYVIRKTASAAIQRLKLTHSKEYYVPSMSSRTVVYKGLLLADQVGTYYLDLTDPRCVSALGLVHQRFSTNTFPEWPLAHPYRYVAHNGEINTVKGNYNWMKAREGVMSSPVLGADLQKLYPISFADQSDTATFDNCLELLTMAGYPISQAVMMMIPEPWEQHTTMDERRKAFYEYHAAMLEPWDGPASIVFTDGRQIGATLDRNGLRPSRYCVTDDDLVIMASESGVLPIPENKIVRKWRLQPGKMFLIDLEQGRMVDDEEIKATLAHSKPYKQWIENLRIRLDDVQATNVPAPTDGTNMGSDEASATSASSSGLTESHSLLDRQQAFGYTQEDIKFLMSPMAVNGEEGTGSMGNDSPLAVLSNKNKSLYNYFKQLFAQVTNPPIDPIREAIVMSLVSFVGPKPNLLDINQVNPPMRLEVSQPVLNVADMRKLRDIETYTQGKFRSYTLDITYPLSWGREGVEAKLASLCAEAVDAIKSGKNILIVSDRAISPAQFAIPALLALSAIHQHLVKEGLRTTAGLVVETGSAREVHHFAVLAGYGAEAVHPYLAMETLAELSKDLPGELSTDKAIYNYVKAIGKGLSKIMSKMGVSTYMSYCGAQLFEAIGLNRVTIEKFFTGTASQVEGMGVFEIAEEALRMHKAAFGNDPVLANMLDAGGEYAWRVRGEDHMWTPDAIAKLQHATRANNWNTYKEYAQLINDQNRRHMTLRGLFEFRIDPSRAIPIDEVEAAKEIVKRFATGAMSLGSISTEAHATLAVAMNRIGGKSNTGEGGEDPNRYRQELKGIPIKQGETLKSVIGEGAVEVDLPLQDGDSLRSRIKQVASGRFGVTAEYLVSADQIQIKMAQGAKPGEGGQLPGGKVSEYIGQLRYSVPGVGLISPPPHHDIYSIEDLAQLIHDLKNVNPRASISVKLVSEVGVGTIAAGVAKAKSDHVVIAGHDGGTGASPWSSIKHAGSPWEIGLAETQQTLVLNRLRGRIRVQADGQMKTGRDVVIGALLGADEFGFATAPLVVEGCIMMRKCHLNTCPVGVATQDPVLRQKFSGKPEHVVNYFFFVAEEARQLMAQLGIRTFDELIGRADLLDTQKGIEHWKAGGLDFSRLFYQPNVPADVPRLHVMAQDHALEKALDVRLIEKSKAALEKGEKVQFIEVARNVNRTVGAMLSGELTRRHPEGLPDDTLRIQLEGTGGQSFGAFLARGITLYLIGDANDYTGKGLSGGRIVVRPSIDFRGDAVKNTIVGNTVLYGATTGEAFFSGVAGERFAVRLSGATAVVEGTGDHGCEYMTGGTVAVLGKTGRNFAAGMSGGIAYVYDEDGQFAKRCNTAMVSLEKVQPTAQQEAGGEQALWHGGQTDEAQLRKLLEDHNRWTGSKRARELLDNWAEARGKFVKVFPLEYKRALGEMAAKKAAAAAHALAVGKPATAKAAKTAA</sequence>
<dbReference type="FunFam" id="2.160.20.60:FF:000001">
    <property type="entry name" value="Glutamate synthase, large subunit"/>
    <property type="match status" value="1"/>
</dbReference>
<dbReference type="GO" id="GO:0051538">
    <property type="term" value="F:3 iron, 4 sulfur cluster binding"/>
    <property type="evidence" value="ECO:0007669"/>
    <property type="project" value="UniProtKB-KW"/>
</dbReference>
<evidence type="ECO:0000313" key="24">
    <source>
        <dbReference type="Proteomes" id="UP000620596"/>
    </source>
</evidence>
<keyword evidence="16" id="KW-0003">3Fe-4S</keyword>
<evidence type="ECO:0000256" key="17">
    <source>
        <dbReference type="ARBA" id="ARBA00037898"/>
    </source>
</evidence>
<dbReference type="Pfam" id="PF00310">
    <property type="entry name" value="GATase_2"/>
    <property type="match status" value="1"/>
</dbReference>
<dbReference type="InterPro" id="IPR002489">
    <property type="entry name" value="Glu_synth_asu_C"/>
</dbReference>
<dbReference type="CDD" id="cd00982">
    <property type="entry name" value="gltB_C"/>
    <property type="match status" value="1"/>
</dbReference>
<evidence type="ECO:0000313" key="23">
    <source>
        <dbReference type="EMBL" id="GGA92686.1"/>
    </source>
</evidence>
<dbReference type="GO" id="GO:0046872">
    <property type="term" value="F:metal ion binding"/>
    <property type="evidence" value="ECO:0007669"/>
    <property type="project" value="UniProtKB-KW"/>
</dbReference>
<keyword evidence="10" id="KW-0274">FAD</keyword>
<dbReference type="GO" id="GO:0019676">
    <property type="term" value="P:ammonia assimilation cycle"/>
    <property type="evidence" value="ECO:0007669"/>
    <property type="project" value="TreeGrafter"/>
</dbReference>
<dbReference type="PANTHER" id="PTHR11938:SF133">
    <property type="entry name" value="GLUTAMATE SYNTHASE (NADH)"/>
    <property type="match status" value="1"/>
</dbReference>
<dbReference type="SUPFAM" id="SSF69336">
    <property type="entry name" value="Alpha subunit of glutamate synthase, C-terminal domain"/>
    <property type="match status" value="1"/>
</dbReference>
<dbReference type="GO" id="GO:0006537">
    <property type="term" value="P:glutamate biosynthetic process"/>
    <property type="evidence" value="ECO:0007669"/>
    <property type="project" value="UniProtKB-KW"/>
</dbReference>
<dbReference type="PROSITE" id="PS51278">
    <property type="entry name" value="GATASE_TYPE_2"/>
    <property type="match status" value="1"/>
</dbReference>
<dbReference type="Pfam" id="PF01493">
    <property type="entry name" value="GXGXG"/>
    <property type="match status" value="1"/>
</dbReference>
<evidence type="ECO:0000256" key="18">
    <source>
        <dbReference type="ARBA" id="ARBA00048151"/>
    </source>
</evidence>
<evidence type="ECO:0000256" key="14">
    <source>
        <dbReference type="ARBA" id="ARBA00023014"/>
    </source>
</evidence>
<gene>
    <name evidence="23" type="primary">glt1</name>
    <name evidence="23" type="ORF">GCM10011496_12100</name>
</gene>
<comment type="caution">
    <text evidence="23">The sequence shown here is derived from an EMBL/GenBank/DDBJ whole genome shotgun (WGS) entry which is preliminary data.</text>
</comment>
<dbReference type="CDD" id="cd00713">
    <property type="entry name" value="GltS"/>
    <property type="match status" value="1"/>
</dbReference>
<evidence type="ECO:0000256" key="15">
    <source>
        <dbReference type="ARBA" id="ARBA00023164"/>
    </source>
</evidence>
<keyword evidence="7" id="KW-0285">Flavoprotein</keyword>
<comment type="pathway">
    <text evidence="17">Amino-acid biosynthesis; L-glutamate biosynthesis via GLT pathway; L-glutamate from 2-oxoglutarate and L-glutamine (NADP(+) route): step 1/1.</text>
</comment>
<evidence type="ECO:0000256" key="19">
    <source>
        <dbReference type="ARBA" id="ARBA00072108"/>
    </source>
</evidence>
<proteinExistence type="inferred from homology"/>
<dbReference type="EMBL" id="BMIG01000003">
    <property type="protein sequence ID" value="GGA92686.1"/>
    <property type="molecule type" value="Genomic_DNA"/>
</dbReference>
<dbReference type="InterPro" id="IPR036485">
    <property type="entry name" value="Glu_synth_asu_C_sf"/>
</dbReference>
<reference evidence="23" key="2">
    <citation type="submission" date="2020-09" db="EMBL/GenBank/DDBJ databases">
        <authorList>
            <person name="Sun Q."/>
            <person name="Zhou Y."/>
        </authorList>
    </citation>
    <scope>NUCLEOTIDE SEQUENCE</scope>
    <source>
        <strain evidence="23">CGMCC 1.15322</strain>
    </source>
</reference>